<dbReference type="RefSeq" id="YP_006988677.1">
    <property type="nucleotide sequence ID" value="NC_019406.1"/>
</dbReference>
<keyword evidence="1" id="KW-0472">Membrane</keyword>
<organism evidence="2 3">
    <name type="scientific">Caulobacter phage CcrColossus</name>
    <dbReference type="NCBI Taxonomy" id="1211640"/>
    <lineage>
        <taxon>Viruses</taxon>
        <taxon>Duplodnaviria</taxon>
        <taxon>Heunggongvirae</taxon>
        <taxon>Uroviricota</taxon>
        <taxon>Caudoviricetes</taxon>
        <taxon>Jeanschmidtviridae</taxon>
        <taxon>Colossusvirus</taxon>
        <taxon>Colossusvirus colossus</taxon>
    </lineage>
</organism>
<feature type="transmembrane region" description="Helical" evidence="1">
    <location>
        <begin position="38"/>
        <end position="55"/>
    </location>
</feature>
<keyword evidence="1" id="KW-1133">Transmembrane helix</keyword>
<dbReference type="EMBL" id="JX100810">
    <property type="protein sequence ID" value="AFU88313.1"/>
    <property type="molecule type" value="Genomic_DNA"/>
</dbReference>
<dbReference type="KEGG" id="vg:13995371"/>
<protein>
    <submittedName>
        <fullName evidence="2">Uncharacterized protein</fullName>
    </submittedName>
</protein>
<reference evidence="2 3" key="1">
    <citation type="journal article" date="2012" name="BMC Genomics">
        <title>The Caulobacter crescentus phage phiCbK: genomics of a canonical phage.</title>
        <authorList>
            <person name="Gill J.J."/>
            <person name="Berry J.D."/>
            <person name="Russell W.K."/>
            <person name="Lessor L."/>
            <person name="Escobar Garcia D.A."/>
            <person name="Hernandez D."/>
            <person name="Kane A."/>
            <person name="Keene J."/>
            <person name="Maddox M."/>
            <person name="Martin R."/>
            <person name="Mohan S."/>
            <person name="Thorn A.M."/>
            <person name="Russell D.H."/>
            <person name="Young R."/>
        </authorList>
    </citation>
    <scope>NUCLEOTIDE SEQUENCE [LARGE SCALE GENOMIC DNA]</scope>
</reference>
<proteinExistence type="predicted"/>
<dbReference type="Proteomes" id="UP000000463">
    <property type="component" value="Segment"/>
</dbReference>
<sequence>MNAVVAAGATGAWAARNAQLDRAHPNYVEDKVSWRDDLYALILAVAGIATVFWLYH</sequence>
<evidence type="ECO:0000313" key="3">
    <source>
        <dbReference type="Proteomes" id="UP000000463"/>
    </source>
</evidence>
<gene>
    <name evidence="2" type="ORF">CcrColossus_gp443</name>
</gene>
<name>K4JWM6_9CAUD</name>
<accession>K4JWM6</accession>
<dbReference type="GeneID" id="13995371"/>
<evidence type="ECO:0000313" key="2">
    <source>
        <dbReference type="EMBL" id="AFU88313.1"/>
    </source>
</evidence>
<keyword evidence="3" id="KW-1185">Reference proteome</keyword>
<keyword evidence="1" id="KW-0812">Transmembrane</keyword>
<evidence type="ECO:0000256" key="1">
    <source>
        <dbReference type="SAM" id="Phobius"/>
    </source>
</evidence>